<evidence type="ECO:0000313" key="3">
    <source>
        <dbReference type="Proteomes" id="UP001597369"/>
    </source>
</evidence>
<evidence type="ECO:0000256" key="1">
    <source>
        <dbReference type="SAM" id="SignalP"/>
    </source>
</evidence>
<keyword evidence="1" id="KW-0732">Signal</keyword>
<protein>
    <recommendedName>
        <fullName evidence="4">Outer membrane protein beta-barrel domain-containing protein</fullName>
    </recommendedName>
</protein>
<gene>
    <name evidence="2" type="ORF">ACFSKU_01875</name>
</gene>
<feature type="chain" id="PRO_5047187518" description="Outer membrane protein beta-barrel domain-containing protein" evidence="1">
    <location>
        <begin position="22"/>
        <end position="199"/>
    </location>
</feature>
<feature type="signal peptide" evidence="1">
    <location>
        <begin position="1"/>
        <end position="21"/>
    </location>
</feature>
<organism evidence="2 3">
    <name type="scientific">Pontibacter silvestris</name>
    <dbReference type="NCBI Taxonomy" id="2305183"/>
    <lineage>
        <taxon>Bacteria</taxon>
        <taxon>Pseudomonadati</taxon>
        <taxon>Bacteroidota</taxon>
        <taxon>Cytophagia</taxon>
        <taxon>Cytophagales</taxon>
        <taxon>Hymenobacteraceae</taxon>
        <taxon>Pontibacter</taxon>
    </lineage>
</organism>
<dbReference type="Proteomes" id="UP001597369">
    <property type="component" value="Unassembled WGS sequence"/>
</dbReference>
<dbReference type="EMBL" id="JBHUHV010000004">
    <property type="protein sequence ID" value="MFD2065618.1"/>
    <property type="molecule type" value="Genomic_DNA"/>
</dbReference>
<name>A0ABW4WSF4_9BACT</name>
<dbReference type="RefSeq" id="WP_229962001.1">
    <property type="nucleotide sequence ID" value="NZ_JAJJWI010000017.1"/>
</dbReference>
<keyword evidence="3" id="KW-1185">Reference proteome</keyword>
<reference evidence="3" key="1">
    <citation type="journal article" date="2019" name="Int. J. Syst. Evol. Microbiol.">
        <title>The Global Catalogue of Microorganisms (GCM) 10K type strain sequencing project: providing services to taxonomists for standard genome sequencing and annotation.</title>
        <authorList>
            <consortium name="The Broad Institute Genomics Platform"/>
            <consortium name="The Broad Institute Genome Sequencing Center for Infectious Disease"/>
            <person name="Wu L."/>
            <person name="Ma J."/>
        </authorList>
    </citation>
    <scope>NUCLEOTIDE SEQUENCE [LARGE SCALE GENOMIC DNA]</scope>
    <source>
        <strain evidence="3">JCM 16545</strain>
    </source>
</reference>
<comment type="caution">
    <text evidence="2">The sequence shown here is derived from an EMBL/GenBank/DDBJ whole genome shotgun (WGS) entry which is preliminary data.</text>
</comment>
<accession>A0ABW4WSF4</accession>
<evidence type="ECO:0000313" key="2">
    <source>
        <dbReference type="EMBL" id="MFD2065618.1"/>
    </source>
</evidence>
<evidence type="ECO:0008006" key="4">
    <source>
        <dbReference type="Google" id="ProtNLM"/>
    </source>
</evidence>
<sequence>MNVKLLLLLLLSLPLSGRSQSAEDSLNHKRAWYVPEGVVVQHAGNMGFLAVGPSYDLFSKKVTADILYGFVPKYQAKEVLHLATLKLTYLPYKINIGEDYSVTPLRVGLGASVYFNDQLSLNWAEDYPRGYYWWSEAVRVLGFAGASVNRDFGNDMFLKRLSLYGEVGTYDLIVTSWIRDKSIKFGDILSLSVGVRASF</sequence>
<proteinExistence type="predicted"/>